<dbReference type="Proteomes" id="UP001500220">
    <property type="component" value="Unassembled WGS sequence"/>
</dbReference>
<dbReference type="InterPro" id="IPR009006">
    <property type="entry name" value="Ala_racemase/Decarboxylase_C"/>
</dbReference>
<dbReference type="Gene3D" id="2.40.37.10">
    <property type="entry name" value="Lyase, Ornithine Decarboxylase, Chain A, domain 1"/>
    <property type="match status" value="1"/>
</dbReference>
<keyword evidence="5 7" id="KW-0413">Isomerase</keyword>
<reference evidence="14" key="3">
    <citation type="journal article" date="2019" name="Int. J. Syst. Evol. Microbiol.">
        <title>The Global Catalogue of Microorganisms (GCM) 10K type strain sequencing project: providing services to taxonomists for standard genome sequencing and annotation.</title>
        <authorList>
            <consortium name="The Broad Institute Genomics Platform"/>
            <consortium name="The Broad Institute Genome Sequencing Center for Infectious Disease"/>
            <person name="Wu L."/>
            <person name="Ma J."/>
        </authorList>
    </citation>
    <scope>NUCLEOTIDE SEQUENCE [LARGE SCALE GENOMIC DNA]</scope>
    <source>
        <strain evidence="14">JCM 10664</strain>
    </source>
</reference>
<dbReference type="GO" id="GO:0005829">
    <property type="term" value="C:cytosol"/>
    <property type="evidence" value="ECO:0007669"/>
    <property type="project" value="TreeGrafter"/>
</dbReference>
<dbReference type="EC" id="5.1.1.1" evidence="3 7"/>
<evidence type="ECO:0000313" key="14">
    <source>
        <dbReference type="Proteomes" id="UP001500220"/>
    </source>
</evidence>
<dbReference type="EMBL" id="BAAAHC010000011">
    <property type="protein sequence ID" value="GAA0525048.1"/>
    <property type="molecule type" value="Genomic_DNA"/>
</dbReference>
<dbReference type="AlphaFoldDB" id="A0A917N973"/>
<reference evidence="12" key="4">
    <citation type="submission" date="2020-09" db="EMBL/GenBank/DDBJ databases">
        <authorList>
            <person name="Sun Q."/>
            <person name="Zhou Y."/>
        </authorList>
    </citation>
    <scope>NUCLEOTIDE SEQUENCE</scope>
    <source>
        <strain evidence="12">CGMCC 4.7206</strain>
    </source>
</reference>
<dbReference type="FunFam" id="2.40.37.10:FF:000015">
    <property type="entry name" value="Alanine racemase"/>
    <property type="match status" value="1"/>
</dbReference>
<evidence type="ECO:0000256" key="2">
    <source>
        <dbReference type="ARBA" id="ARBA00001933"/>
    </source>
</evidence>
<dbReference type="Gene3D" id="3.20.20.10">
    <property type="entry name" value="Alanine racemase"/>
    <property type="match status" value="1"/>
</dbReference>
<dbReference type="InterPro" id="IPR020622">
    <property type="entry name" value="Ala_racemase_pyridoxalP-BS"/>
</dbReference>
<dbReference type="SUPFAM" id="SSF50621">
    <property type="entry name" value="Alanine racemase C-terminal domain-like"/>
    <property type="match status" value="1"/>
</dbReference>
<keyword evidence="4 7" id="KW-0663">Pyridoxal phosphate</keyword>
<feature type="modified residue" description="N6-(pyridoxal phosphate)lysine" evidence="7 8">
    <location>
        <position position="60"/>
    </location>
</feature>
<reference evidence="11" key="1">
    <citation type="journal article" date="2014" name="Int. J. Syst. Evol. Microbiol.">
        <title>Complete genome of a new Firmicutes species belonging to the dominant human colonic microbiota ('Ruminococcus bicirculans') reveals two chromosomes and a selective capacity to utilize plant glucans.</title>
        <authorList>
            <consortium name="NISC Comparative Sequencing Program"/>
            <person name="Wegmann U."/>
            <person name="Louis P."/>
            <person name="Goesmann A."/>
            <person name="Henrissat B."/>
            <person name="Duncan S.H."/>
            <person name="Flint H.J."/>
        </authorList>
    </citation>
    <scope>NUCLEOTIDE SEQUENCE</scope>
    <source>
        <strain evidence="11">JCM 10664</strain>
    </source>
</reference>
<evidence type="ECO:0000256" key="4">
    <source>
        <dbReference type="ARBA" id="ARBA00022898"/>
    </source>
</evidence>
<evidence type="ECO:0000256" key="9">
    <source>
        <dbReference type="PIRSR" id="PIRSR600821-52"/>
    </source>
</evidence>
<dbReference type="SMART" id="SM01005">
    <property type="entry name" value="Ala_racemase_C"/>
    <property type="match status" value="1"/>
</dbReference>
<dbReference type="InterPro" id="IPR001608">
    <property type="entry name" value="Ala_racemase_N"/>
</dbReference>
<dbReference type="GO" id="GO:0008784">
    <property type="term" value="F:alanine racemase activity"/>
    <property type="evidence" value="ECO:0007669"/>
    <property type="project" value="UniProtKB-UniRule"/>
</dbReference>
<evidence type="ECO:0000256" key="7">
    <source>
        <dbReference type="HAMAP-Rule" id="MF_01201"/>
    </source>
</evidence>
<evidence type="ECO:0000256" key="1">
    <source>
        <dbReference type="ARBA" id="ARBA00000316"/>
    </source>
</evidence>
<sequence>MLVRDRGPALRVVCDDGDAMSDQPAHRADLRIDLDAIRHNVSVLSGRASRSGARTMAIVKSDGYGHGALAVARAALRSGADSLGVASLGEALQLRAGGITAPVLCWLHAANDDFAPAVAADIDLAASTPTELERIIVAAEQRDRAARVHLKIDTGLCRNGCPPELWPALVEAAAKAEADGRIEAVAVWSHLACADEPGHPSIDRQAERFQRAYEQARAAGLTPIRHLANSAAVLTRPDLHFELVRPGIAVYGLDPVPQDGDHGLRPAMTFRSSVVATRRVPAGEGVSYGQTWTAPRPTTLALVPVGYADGVPRTLSGRMEVWLAGRRRRVVGRVCMDQLVVDCGDDEVREGDEVLLFGPGDRGEPTAAEWAEAIGTIHYEIVTGLYRPRVTRTVVAEEARGTAEGP</sequence>
<dbReference type="GO" id="GO:0030170">
    <property type="term" value="F:pyridoxal phosphate binding"/>
    <property type="evidence" value="ECO:0007669"/>
    <property type="project" value="UniProtKB-UniRule"/>
</dbReference>
<dbReference type="PROSITE" id="PS00395">
    <property type="entry name" value="ALANINE_RACEMASE"/>
    <property type="match status" value="1"/>
</dbReference>
<evidence type="ECO:0000313" key="12">
    <source>
        <dbReference type="EMBL" id="GGI78882.1"/>
    </source>
</evidence>
<evidence type="ECO:0000256" key="5">
    <source>
        <dbReference type="ARBA" id="ARBA00023235"/>
    </source>
</evidence>
<dbReference type="SUPFAM" id="SSF51419">
    <property type="entry name" value="PLP-binding barrel"/>
    <property type="match status" value="1"/>
</dbReference>
<evidence type="ECO:0000313" key="11">
    <source>
        <dbReference type="EMBL" id="GAA0525048.1"/>
    </source>
</evidence>
<protein>
    <recommendedName>
        <fullName evidence="6 7">Alanine racemase</fullName>
        <ecNumber evidence="3 7">5.1.1.1</ecNumber>
    </recommendedName>
</protein>
<evidence type="ECO:0000256" key="3">
    <source>
        <dbReference type="ARBA" id="ARBA00013089"/>
    </source>
</evidence>
<dbReference type="Proteomes" id="UP000597989">
    <property type="component" value="Unassembled WGS sequence"/>
</dbReference>
<gene>
    <name evidence="12" type="primary">alr</name>
    <name evidence="11" type="ORF">GCM10009545_29170</name>
    <name evidence="12" type="ORF">GCM10011581_15020</name>
</gene>
<dbReference type="FunFam" id="3.20.20.10:FF:000002">
    <property type="entry name" value="Alanine racemase"/>
    <property type="match status" value="1"/>
</dbReference>
<evidence type="ECO:0000256" key="6">
    <source>
        <dbReference type="ARBA" id="ARBA00072221"/>
    </source>
</evidence>
<reference evidence="11" key="5">
    <citation type="submission" date="2023-12" db="EMBL/GenBank/DDBJ databases">
        <authorList>
            <person name="Sun Q."/>
            <person name="Inoue M."/>
        </authorList>
    </citation>
    <scope>NUCLEOTIDE SEQUENCE</scope>
    <source>
        <strain evidence="11">JCM 10664</strain>
    </source>
</reference>
<comment type="cofactor">
    <cofactor evidence="2 7 8">
        <name>pyridoxal 5'-phosphate</name>
        <dbReference type="ChEBI" id="CHEBI:597326"/>
    </cofactor>
</comment>
<dbReference type="GO" id="GO:0009252">
    <property type="term" value="P:peptidoglycan biosynthetic process"/>
    <property type="evidence" value="ECO:0007669"/>
    <property type="project" value="TreeGrafter"/>
</dbReference>
<feature type="binding site" evidence="7 9">
    <location>
        <position position="158"/>
    </location>
    <ligand>
        <name>substrate</name>
    </ligand>
</feature>
<organism evidence="12 13">
    <name type="scientific">Saccharopolyspora thermophila</name>
    <dbReference type="NCBI Taxonomy" id="89367"/>
    <lineage>
        <taxon>Bacteria</taxon>
        <taxon>Bacillati</taxon>
        <taxon>Actinomycetota</taxon>
        <taxon>Actinomycetes</taxon>
        <taxon>Pseudonocardiales</taxon>
        <taxon>Pseudonocardiaceae</taxon>
        <taxon>Saccharopolyspora</taxon>
    </lineage>
</organism>
<dbReference type="PANTHER" id="PTHR30511:SF0">
    <property type="entry name" value="ALANINE RACEMASE, CATABOLIC-RELATED"/>
    <property type="match status" value="1"/>
</dbReference>
<evidence type="ECO:0000313" key="13">
    <source>
        <dbReference type="Proteomes" id="UP000597989"/>
    </source>
</evidence>
<comment type="function">
    <text evidence="7">Catalyzes the interconversion of L-alanine and D-alanine. May also act on other amino acids.</text>
</comment>
<accession>A0A917N973</accession>
<evidence type="ECO:0000256" key="8">
    <source>
        <dbReference type="PIRSR" id="PIRSR600821-50"/>
    </source>
</evidence>
<dbReference type="CDD" id="cd00430">
    <property type="entry name" value="PLPDE_III_AR"/>
    <property type="match status" value="1"/>
</dbReference>
<dbReference type="HAMAP" id="MF_01201">
    <property type="entry name" value="Ala_racemase"/>
    <property type="match status" value="1"/>
</dbReference>
<proteinExistence type="inferred from homology"/>
<evidence type="ECO:0000259" key="10">
    <source>
        <dbReference type="SMART" id="SM01005"/>
    </source>
</evidence>
<keyword evidence="14" id="KW-1185">Reference proteome</keyword>
<feature type="domain" description="Alanine racemase C-terminal" evidence="10">
    <location>
        <begin position="267"/>
        <end position="395"/>
    </location>
</feature>
<dbReference type="InterPro" id="IPR000821">
    <property type="entry name" value="Ala_racemase"/>
</dbReference>
<dbReference type="NCBIfam" id="TIGR00492">
    <property type="entry name" value="alr"/>
    <property type="match status" value="1"/>
</dbReference>
<dbReference type="InterPro" id="IPR011079">
    <property type="entry name" value="Ala_racemase_C"/>
</dbReference>
<comment type="similarity">
    <text evidence="7">Belongs to the alanine racemase family.</text>
</comment>
<comment type="catalytic activity">
    <reaction evidence="1 7">
        <text>L-alanine = D-alanine</text>
        <dbReference type="Rhea" id="RHEA:20249"/>
        <dbReference type="ChEBI" id="CHEBI:57416"/>
        <dbReference type="ChEBI" id="CHEBI:57972"/>
        <dbReference type="EC" id="5.1.1.1"/>
    </reaction>
</comment>
<name>A0A917N973_9PSEU</name>
<feature type="active site" description="Proton acceptor; specific for L-alanine" evidence="7">
    <location>
        <position position="288"/>
    </location>
</feature>
<dbReference type="PANTHER" id="PTHR30511">
    <property type="entry name" value="ALANINE RACEMASE"/>
    <property type="match status" value="1"/>
</dbReference>
<reference evidence="12 13" key="2">
    <citation type="journal article" date="2014" name="Int. J. Syst. Evol. Microbiol.">
        <title>Complete genome sequence of Corynebacterium casei LMG S-19264T (=DSM 44701T), isolated from a smear-ripened cheese.</title>
        <authorList>
            <consortium name="US DOE Joint Genome Institute (JGI-PGF)"/>
            <person name="Walter F."/>
            <person name="Albersmeier A."/>
            <person name="Kalinowski J."/>
            <person name="Ruckert C."/>
        </authorList>
    </citation>
    <scope>NUCLEOTIDE SEQUENCE [LARGE SCALE GENOMIC DNA]</scope>
    <source>
        <strain evidence="12 13">CGMCC 4.7206</strain>
    </source>
</reference>
<dbReference type="Pfam" id="PF00842">
    <property type="entry name" value="Ala_racemase_C"/>
    <property type="match status" value="1"/>
</dbReference>
<feature type="binding site" evidence="7 9">
    <location>
        <position position="336"/>
    </location>
    <ligand>
        <name>substrate</name>
    </ligand>
</feature>
<comment type="pathway">
    <text evidence="7">Amino-acid biosynthesis; D-alanine biosynthesis; D-alanine from L-alanine: step 1/1.</text>
</comment>
<comment type="caution">
    <text evidence="12">The sequence shown here is derived from an EMBL/GenBank/DDBJ whole genome shotgun (WGS) entry which is preliminary data.</text>
</comment>
<dbReference type="GO" id="GO:0030632">
    <property type="term" value="P:D-alanine biosynthetic process"/>
    <property type="evidence" value="ECO:0007669"/>
    <property type="project" value="UniProtKB-UniRule"/>
</dbReference>
<dbReference type="EMBL" id="BMMT01000003">
    <property type="protein sequence ID" value="GGI78882.1"/>
    <property type="molecule type" value="Genomic_DNA"/>
</dbReference>
<dbReference type="PRINTS" id="PR00992">
    <property type="entry name" value="ALARACEMASE"/>
</dbReference>
<dbReference type="InterPro" id="IPR029066">
    <property type="entry name" value="PLP-binding_barrel"/>
</dbReference>
<dbReference type="Pfam" id="PF01168">
    <property type="entry name" value="Ala_racemase_N"/>
    <property type="match status" value="1"/>
</dbReference>
<feature type="active site" description="Proton acceptor; specific for D-alanine" evidence="7">
    <location>
        <position position="60"/>
    </location>
</feature>